<keyword evidence="6" id="KW-0653">Protein transport</keyword>
<evidence type="ECO:0000256" key="3">
    <source>
        <dbReference type="ARBA" id="ARBA00007991"/>
    </source>
</evidence>
<dbReference type="PANTHER" id="PTHR10997">
    <property type="entry name" value="IMPORTIN-7, 8, 11"/>
    <property type="match status" value="1"/>
</dbReference>
<evidence type="ECO:0000256" key="1">
    <source>
        <dbReference type="ARBA" id="ARBA00004123"/>
    </source>
</evidence>
<evidence type="ECO:0000256" key="7">
    <source>
        <dbReference type="ARBA" id="ARBA00023242"/>
    </source>
</evidence>
<feature type="compositionally biased region" description="Acidic residues" evidence="8">
    <location>
        <begin position="892"/>
        <end position="921"/>
    </location>
</feature>
<comment type="similarity">
    <text evidence="3">Belongs to the importin beta family.</text>
</comment>
<dbReference type="Pfam" id="PF25758">
    <property type="entry name" value="TPR_IPO11"/>
    <property type="match status" value="1"/>
</dbReference>
<dbReference type="Pfam" id="PF03810">
    <property type="entry name" value="IBN_N"/>
    <property type="match status" value="1"/>
</dbReference>
<dbReference type="SUPFAM" id="SSF48371">
    <property type="entry name" value="ARM repeat"/>
    <property type="match status" value="1"/>
</dbReference>
<dbReference type="GO" id="GO:0005635">
    <property type="term" value="C:nuclear envelope"/>
    <property type="evidence" value="ECO:0007669"/>
    <property type="project" value="TreeGrafter"/>
</dbReference>
<dbReference type="SMART" id="SM00913">
    <property type="entry name" value="IBN_N"/>
    <property type="match status" value="1"/>
</dbReference>
<dbReference type="InterPro" id="IPR001494">
    <property type="entry name" value="Importin-beta_N"/>
</dbReference>
<dbReference type="InterPro" id="IPR013713">
    <property type="entry name" value="XPO2_central"/>
</dbReference>
<protein>
    <recommendedName>
        <fullName evidence="9">Importin N-terminal domain-containing protein</fullName>
    </recommendedName>
</protein>
<evidence type="ECO:0000256" key="6">
    <source>
        <dbReference type="ARBA" id="ARBA00022927"/>
    </source>
</evidence>
<evidence type="ECO:0000313" key="10">
    <source>
        <dbReference type="EMBL" id="KAG8196325.1"/>
    </source>
</evidence>
<evidence type="ECO:0000313" key="11">
    <source>
        <dbReference type="Proteomes" id="UP000827092"/>
    </source>
</evidence>
<keyword evidence="5" id="KW-0963">Cytoplasm</keyword>
<organism evidence="10 11">
    <name type="scientific">Oedothorax gibbosus</name>
    <dbReference type="NCBI Taxonomy" id="931172"/>
    <lineage>
        <taxon>Eukaryota</taxon>
        <taxon>Metazoa</taxon>
        <taxon>Ecdysozoa</taxon>
        <taxon>Arthropoda</taxon>
        <taxon>Chelicerata</taxon>
        <taxon>Arachnida</taxon>
        <taxon>Araneae</taxon>
        <taxon>Araneomorphae</taxon>
        <taxon>Entelegynae</taxon>
        <taxon>Araneoidea</taxon>
        <taxon>Linyphiidae</taxon>
        <taxon>Erigoninae</taxon>
        <taxon>Oedothorax</taxon>
    </lineage>
</organism>
<keyword evidence="7" id="KW-0539">Nucleus</keyword>
<feature type="region of interest" description="Disordered" evidence="8">
    <location>
        <begin position="890"/>
        <end position="921"/>
    </location>
</feature>
<dbReference type="EMBL" id="JAFNEN010000072">
    <property type="protein sequence ID" value="KAG8196325.1"/>
    <property type="molecule type" value="Genomic_DNA"/>
</dbReference>
<gene>
    <name evidence="10" type="ORF">JTE90_013810</name>
</gene>
<dbReference type="GO" id="GO:0031267">
    <property type="term" value="F:small GTPase binding"/>
    <property type="evidence" value="ECO:0007669"/>
    <property type="project" value="InterPro"/>
</dbReference>
<dbReference type="FunFam" id="1.25.10.10:FF:000813">
    <property type="entry name" value="D-Importin 7/RanBP7"/>
    <property type="match status" value="1"/>
</dbReference>
<dbReference type="AlphaFoldDB" id="A0AAV6VJU6"/>
<evidence type="ECO:0000259" key="9">
    <source>
        <dbReference type="PROSITE" id="PS50166"/>
    </source>
</evidence>
<sequence>MDSNKLVEILRATMDPNQREAAEKQLEQVHKIIGFAPSLLQVVMQAQNVDMAIRQAGVIYLKNLVAQFWADKESAPEQGKPLPFALHEQDRAMVRDAIVDALVYAPDPIRVQLSVCVSNIVKHDFPGKWTGIVDKISVYLQMNDTNVCMGALLCLYQLVKNYEYKSADERAPLTEAMHLLLPMIHHRCLQLLPDSSEVSCLLQKQILKIFFALVQYSLPLTLVTKEVLSQWMELCREVVARPVPEQASTYDEDEQADLSCWKCKKWALHILTRVFERYGSPGNVAQEYNEFATYYLKTYTAGILEVLLKVLDQFRQKTFVYARVVQLALNYINEAVPHAHSWKLLKPHMLLIVQDVMFPLMCCSERDEELWNSDPHEYIRMKFDVFEDFISPVTAAQTLLHSIAKKRKEMLQKSMEFVMTVLTNPQSTARQLDGALHMVGTVADVLLKRKIYKEQMENILVAYVYPHFQSKHGFMRARACWVLHYFCAMKFQNEQNLLSALQLTQNSLLNDHELPVKVEAAVALQMLITNQEKAEKHLEPHIKAITLELLGILRETENDDLTNVMQKIVCTYTQQLVPIALEMTQHLAQTFTQVLNCSSEGGRAGGGDESNDEKTITAMGILNTMDTILSVMEDQREIMVHLEPVVLNVVGLILTSGILEFYEEAMSLVYSLSSSAISPDMWKVFELMYQAFQKDGFDFFIDMMPALHNFIRVDTQAFVSNQNHLLAIFNISKAVLNSEAGEDAECHAAKLLECVILHCKGMIDLCIPSFVELVLGRLTREVKTSELRTMCLQVVIAALYYNPVLLFEILEKICVPNTTDPITAQFIQQWIHDTDCFLGLHDRKMCVLGLCTLISSPIAKSKVNNEIVQKVLPSMLLLFDGLKRAYAFKAQEEEEEGSDEEEDEDFDPDVLGSDDDDINDDSADYLEQLQNSIKKKSPYPVTSSAIVDDEDDDDEEEWDEAEETALEGYLTPLDDEETTIDEYCVFKDVLTALKLSDPNWYNILTSHLTPEQAKSCEEVFVLAEQRRAAAESKRIEKSGGYQFANQTVPSSFNFGGTPLS</sequence>
<accession>A0AAV6VJU6</accession>
<dbReference type="InterPro" id="IPR011989">
    <property type="entry name" value="ARM-like"/>
</dbReference>
<evidence type="ECO:0000256" key="8">
    <source>
        <dbReference type="SAM" id="MobiDB-lite"/>
    </source>
</evidence>
<comment type="subcellular location">
    <subcellularLocation>
        <location evidence="2">Cytoplasm</location>
    </subcellularLocation>
    <subcellularLocation>
        <location evidence="1">Nucleus</location>
    </subcellularLocation>
</comment>
<dbReference type="InterPro" id="IPR016024">
    <property type="entry name" value="ARM-type_fold"/>
</dbReference>
<keyword evidence="11" id="KW-1185">Reference proteome</keyword>
<proteinExistence type="inferred from homology"/>
<reference evidence="10 11" key="1">
    <citation type="journal article" date="2022" name="Nat. Ecol. Evol.">
        <title>A masculinizing supergene underlies an exaggerated male reproductive morph in a spider.</title>
        <authorList>
            <person name="Hendrickx F."/>
            <person name="De Corte Z."/>
            <person name="Sonet G."/>
            <person name="Van Belleghem S.M."/>
            <person name="Kostlbacher S."/>
            <person name="Vangestel C."/>
        </authorList>
    </citation>
    <scope>NUCLEOTIDE SEQUENCE [LARGE SCALE GENOMIC DNA]</scope>
    <source>
        <strain evidence="10">W744_W776</strain>
    </source>
</reference>
<feature type="compositionally biased region" description="Acidic residues" evidence="8">
    <location>
        <begin position="947"/>
        <end position="956"/>
    </location>
</feature>
<evidence type="ECO:0000256" key="5">
    <source>
        <dbReference type="ARBA" id="ARBA00022490"/>
    </source>
</evidence>
<keyword evidence="4" id="KW-0813">Transport</keyword>
<feature type="region of interest" description="Disordered" evidence="8">
    <location>
        <begin position="935"/>
        <end position="956"/>
    </location>
</feature>
<dbReference type="Gene3D" id="1.25.10.10">
    <property type="entry name" value="Leucine-rich Repeat Variant"/>
    <property type="match status" value="1"/>
</dbReference>
<feature type="domain" description="Importin N-terminal" evidence="9">
    <location>
        <begin position="22"/>
        <end position="104"/>
    </location>
</feature>
<dbReference type="Proteomes" id="UP000827092">
    <property type="component" value="Unassembled WGS sequence"/>
</dbReference>
<dbReference type="GO" id="GO:0005829">
    <property type="term" value="C:cytosol"/>
    <property type="evidence" value="ECO:0007669"/>
    <property type="project" value="TreeGrafter"/>
</dbReference>
<evidence type="ECO:0000256" key="4">
    <source>
        <dbReference type="ARBA" id="ARBA00022448"/>
    </source>
</evidence>
<name>A0AAV6VJU6_9ARAC</name>
<dbReference type="PANTHER" id="PTHR10997:SF18">
    <property type="entry name" value="D-IMPORTIN 7_RANBP7"/>
    <property type="match status" value="1"/>
</dbReference>
<dbReference type="Pfam" id="PF08506">
    <property type="entry name" value="Cse1"/>
    <property type="match status" value="1"/>
</dbReference>
<dbReference type="InterPro" id="IPR058669">
    <property type="entry name" value="TPR_IPO7/11-like"/>
</dbReference>
<comment type="caution">
    <text evidence="10">The sequence shown here is derived from an EMBL/GenBank/DDBJ whole genome shotgun (WGS) entry which is preliminary data.</text>
</comment>
<dbReference type="PROSITE" id="PS50166">
    <property type="entry name" value="IMPORTIN_B_NT"/>
    <property type="match status" value="1"/>
</dbReference>
<dbReference type="GO" id="GO:0006606">
    <property type="term" value="P:protein import into nucleus"/>
    <property type="evidence" value="ECO:0007669"/>
    <property type="project" value="TreeGrafter"/>
</dbReference>
<evidence type="ECO:0000256" key="2">
    <source>
        <dbReference type="ARBA" id="ARBA00004496"/>
    </source>
</evidence>